<evidence type="ECO:0000313" key="2">
    <source>
        <dbReference type="EMBL" id="SKC02198.1"/>
    </source>
</evidence>
<dbReference type="RefSeq" id="WP_079650158.1">
    <property type="nucleotide sequence ID" value="NZ_FUYM01000011.1"/>
</dbReference>
<dbReference type="GO" id="GO:0003677">
    <property type="term" value="F:DNA binding"/>
    <property type="evidence" value="ECO:0007669"/>
    <property type="project" value="UniProtKB-KW"/>
</dbReference>
<proteinExistence type="predicted"/>
<keyword evidence="3" id="KW-1185">Reference proteome</keyword>
<feature type="domain" description="HTH luxR-type" evidence="1">
    <location>
        <begin position="305"/>
        <end position="362"/>
    </location>
</feature>
<organism evidence="2 3">
    <name type="scientific">Rhizorhabdus histidinilytica</name>
    <dbReference type="NCBI Taxonomy" id="439228"/>
    <lineage>
        <taxon>Bacteria</taxon>
        <taxon>Pseudomonadati</taxon>
        <taxon>Pseudomonadota</taxon>
        <taxon>Alphaproteobacteria</taxon>
        <taxon>Sphingomonadales</taxon>
        <taxon>Sphingomonadaceae</taxon>
        <taxon>Rhizorhabdus</taxon>
    </lineage>
</organism>
<sequence>MATRDETPPARLLEALYAGVADVAAWNRFLLAFADHMGASRAVLLLTRVGEDRPREILSPGSDRHRAALYVDRHFATDPFVGLPQTRVVSFGEFLSRRSAGEVRAIRAYLSETVGNQILGVDMTPAPGLVARVRVARLLGLPDFGRRERGRMEAMVPHLAIALRGLALTMRRDAECAILRDALAASGQGTLVIDRDRRIMVSDGIADELIARRAGLSTSNTRLRLATPAADRQLGAYLDAAPGHGDEAGCTLLVDPAGDDVPIAVAVRPIRPAMPVWTSDRELLLLRVRDPARRSRFDAATLRGPLPLTFAEASVTAAMANGETLREAASRLGITYNTARAHLRAIFAKTGTTRQAELLALVQTLVPAERPAAVDRKARASRL</sequence>
<protein>
    <submittedName>
        <fullName evidence="2">DNA-binding transcriptional regulator, CsgD family</fullName>
    </submittedName>
</protein>
<dbReference type="InterPro" id="IPR016032">
    <property type="entry name" value="Sig_transdc_resp-reg_C-effctor"/>
</dbReference>
<evidence type="ECO:0000259" key="1">
    <source>
        <dbReference type="SMART" id="SM00421"/>
    </source>
</evidence>
<dbReference type="Proteomes" id="UP000189818">
    <property type="component" value="Unassembled WGS sequence"/>
</dbReference>
<reference evidence="3" key="1">
    <citation type="submission" date="2017-02" db="EMBL/GenBank/DDBJ databases">
        <authorList>
            <person name="Varghese N."/>
            <person name="Submissions S."/>
        </authorList>
    </citation>
    <scope>NUCLEOTIDE SEQUENCE [LARGE SCALE GENOMIC DNA]</scope>
    <source>
        <strain evidence="3">UM2</strain>
    </source>
</reference>
<dbReference type="EMBL" id="FUYM01000011">
    <property type="protein sequence ID" value="SKC02198.1"/>
    <property type="molecule type" value="Genomic_DNA"/>
</dbReference>
<name>A0A1T5G191_9SPHN</name>
<dbReference type="SUPFAM" id="SSF46894">
    <property type="entry name" value="C-terminal effector domain of the bipartite response regulators"/>
    <property type="match status" value="1"/>
</dbReference>
<dbReference type="GO" id="GO:0006355">
    <property type="term" value="P:regulation of DNA-templated transcription"/>
    <property type="evidence" value="ECO:0007669"/>
    <property type="project" value="InterPro"/>
</dbReference>
<dbReference type="AlphaFoldDB" id="A0A1T5G191"/>
<dbReference type="STRING" id="439228.SAMN06295920_111153"/>
<dbReference type="OrthoDB" id="5497412at2"/>
<dbReference type="SMART" id="SM00421">
    <property type="entry name" value="HTH_LUXR"/>
    <property type="match status" value="1"/>
</dbReference>
<dbReference type="InterPro" id="IPR000792">
    <property type="entry name" value="Tscrpt_reg_LuxR_C"/>
</dbReference>
<dbReference type="InterPro" id="IPR036388">
    <property type="entry name" value="WH-like_DNA-bd_sf"/>
</dbReference>
<keyword evidence="2" id="KW-0238">DNA-binding</keyword>
<evidence type="ECO:0000313" key="3">
    <source>
        <dbReference type="Proteomes" id="UP000189818"/>
    </source>
</evidence>
<gene>
    <name evidence="2" type="ORF">SAMN06295920_111153</name>
</gene>
<dbReference type="Gene3D" id="1.10.10.10">
    <property type="entry name" value="Winged helix-like DNA-binding domain superfamily/Winged helix DNA-binding domain"/>
    <property type="match status" value="1"/>
</dbReference>
<accession>A0A1T5G191</accession>